<dbReference type="Proteomes" id="UP000001070">
    <property type="component" value="Unassembled WGS sequence"/>
</dbReference>
<evidence type="ECO:0000256" key="5">
    <source>
        <dbReference type="ARBA" id="ARBA00023010"/>
    </source>
</evidence>
<dbReference type="PANTHER" id="PTHR38697:SF1">
    <property type="entry name" value="NUCLEAR PORE COMPLEX PROTEIN SIMILAR TO S. CEREVISIAE NUP2 (EUROFUNG)"/>
    <property type="match status" value="1"/>
</dbReference>
<keyword evidence="11" id="KW-1185">Reference proteome</keyword>
<gene>
    <name evidence="10" type="primary">Dgri\GH21906</name>
    <name evidence="10" type="ORF">Dgri_GH21906</name>
</gene>
<dbReference type="GO" id="GO:0000785">
    <property type="term" value="C:chromatin"/>
    <property type="evidence" value="ECO:0007669"/>
    <property type="project" value="EnsemblMetazoa"/>
</dbReference>
<feature type="region of interest" description="Disordered" evidence="8">
    <location>
        <begin position="303"/>
        <end position="340"/>
    </location>
</feature>
<feature type="region of interest" description="Disordered" evidence="8">
    <location>
        <begin position="1"/>
        <end position="61"/>
    </location>
</feature>
<protein>
    <submittedName>
        <fullName evidence="10">GH21906</fullName>
    </submittedName>
</protein>
<evidence type="ECO:0000256" key="8">
    <source>
        <dbReference type="SAM" id="MobiDB-lite"/>
    </source>
</evidence>
<dbReference type="HOGENOM" id="CLU_032593_0_0_1"/>
<proteinExistence type="predicted"/>
<dbReference type="SMR" id="B4J844"/>
<dbReference type="CDD" id="cd13170">
    <property type="entry name" value="RanBD_NUP50"/>
    <property type="match status" value="1"/>
</dbReference>
<accession>B4J844</accession>
<dbReference type="OMA" id="GIPCQRM"/>
<dbReference type="GO" id="GO:0035080">
    <property type="term" value="P:heat shock-mediated polytene chromosome puffing"/>
    <property type="evidence" value="ECO:0007669"/>
    <property type="project" value="EnsemblMetazoa"/>
</dbReference>
<evidence type="ECO:0000256" key="4">
    <source>
        <dbReference type="ARBA" id="ARBA00022927"/>
    </source>
</evidence>
<dbReference type="PANTHER" id="PTHR38697">
    <property type="entry name" value="NUCLEAR PORE COMPLEX PROTEIN SIMILAR TO S. CEREVISIAE NUP2 (EUROFUNG)"/>
    <property type="match status" value="1"/>
</dbReference>
<keyword evidence="3" id="KW-0509">mRNA transport</keyword>
<dbReference type="Pfam" id="PF08911">
    <property type="entry name" value="NUP50"/>
    <property type="match status" value="1"/>
</dbReference>
<dbReference type="Pfam" id="PF00638">
    <property type="entry name" value="Ran_BP1"/>
    <property type="match status" value="1"/>
</dbReference>
<dbReference type="GO" id="GO:0006606">
    <property type="term" value="P:protein import into nucleus"/>
    <property type="evidence" value="ECO:0007669"/>
    <property type="project" value="EnsemblMetazoa"/>
</dbReference>
<dbReference type="STRING" id="7222.B4J844"/>
<dbReference type="InterPro" id="IPR015007">
    <property type="entry name" value="NUP2/50/61"/>
</dbReference>
<dbReference type="AlphaFoldDB" id="B4J844"/>
<evidence type="ECO:0000256" key="3">
    <source>
        <dbReference type="ARBA" id="ARBA00022816"/>
    </source>
</evidence>
<dbReference type="InterPro" id="IPR000156">
    <property type="entry name" value="Ran_bind_dom"/>
</dbReference>
<feature type="compositionally biased region" description="Low complexity" evidence="8">
    <location>
        <begin position="303"/>
        <end position="317"/>
    </location>
</feature>
<feature type="compositionally biased region" description="Polar residues" evidence="8">
    <location>
        <begin position="163"/>
        <end position="178"/>
    </location>
</feature>
<feature type="region of interest" description="Disordered" evidence="8">
    <location>
        <begin position="142"/>
        <end position="178"/>
    </location>
</feature>
<evidence type="ECO:0000313" key="11">
    <source>
        <dbReference type="Proteomes" id="UP000001070"/>
    </source>
</evidence>
<organism evidence="11">
    <name type="scientific">Drosophila grimshawi</name>
    <name type="common">Hawaiian fruit fly</name>
    <name type="synonym">Idiomyia grimshawi</name>
    <dbReference type="NCBI Taxonomy" id="7222"/>
    <lineage>
        <taxon>Eukaryota</taxon>
        <taxon>Metazoa</taxon>
        <taxon>Ecdysozoa</taxon>
        <taxon>Arthropoda</taxon>
        <taxon>Hexapoda</taxon>
        <taxon>Insecta</taxon>
        <taxon>Pterygota</taxon>
        <taxon>Neoptera</taxon>
        <taxon>Endopterygota</taxon>
        <taxon>Diptera</taxon>
        <taxon>Brachycera</taxon>
        <taxon>Muscomorpha</taxon>
        <taxon>Ephydroidea</taxon>
        <taxon>Drosophilidae</taxon>
        <taxon>Drosophila</taxon>
        <taxon>Hawaiian Drosophila</taxon>
    </lineage>
</organism>
<dbReference type="InterPro" id="IPR053074">
    <property type="entry name" value="NPC_Nucleoporin"/>
</dbReference>
<dbReference type="Gene3D" id="2.30.29.30">
    <property type="entry name" value="Pleckstrin-homology domain (PH domain)/Phosphotyrosine-binding domain (PTB)"/>
    <property type="match status" value="1"/>
</dbReference>
<dbReference type="FunCoup" id="B4J844">
    <property type="interactions" value="1504"/>
</dbReference>
<keyword evidence="7" id="KW-0539">Nucleus</keyword>
<feature type="compositionally biased region" description="Basic and acidic residues" evidence="8">
    <location>
        <begin position="24"/>
        <end position="38"/>
    </location>
</feature>
<dbReference type="InParanoid" id="B4J844"/>
<comment type="subcellular location">
    <subcellularLocation>
        <location evidence="1">Nucleus</location>
        <location evidence="1">Nuclear pore complex</location>
    </subcellularLocation>
</comment>
<evidence type="ECO:0000259" key="9">
    <source>
        <dbReference type="PROSITE" id="PS50196"/>
    </source>
</evidence>
<evidence type="ECO:0000256" key="7">
    <source>
        <dbReference type="ARBA" id="ARBA00023242"/>
    </source>
</evidence>
<feature type="domain" description="RanBD1" evidence="9">
    <location>
        <begin position="456"/>
        <end position="596"/>
    </location>
</feature>
<feature type="compositionally biased region" description="Low complexity" evidence="8">
    <location>
        <begin position="326"/>
        <end position="339"/>
    </location>
</feature>
<dbReference type="PROSITE" id="PS50196">
    <property type="entry name" value="RANBD1"/>
    <property type="match status" value="1"/>
</dbReference>
<dbReference type="GO" id="GO:0051028">
    <property type="term" value="P:mRNA transport"/>
    <property type="evidence" value="ECO:0007669"/>
    <property type="project" value="UniProtKB-KW"/>
</dbReference>
<dbReference type="EMBL" id="CH916367">
    <property type="protein sequence ID" value="EDW02274.1"/>
    <property type="molecule type" value="Genomic_DNA"/>
</dbReference>
<keyword evidence="2" id="KW-0813">Transport</keyword>
<feature type="compositionally biased region" description="Low complexity" evidence="8">
    <location>
        <begin position="142"/>
        <end position="162"/>
    </location>
</feature>
<evidence type="ECO:0000313" key="10">
    <source>
        <dbReference type="EMBL" id="EDW02274.1"/>
    </source>
</evidence>
<dbReference type="InterPro" id="IPR011993">
    <property type="entry name" value="PH-like_dom_sf"/>
</dbReference>
<keyword evidence="4" id="KW-0653">Protein transport</keyword>
<sequence>MAGKRQATSHLDHENWEQEDEPEERGTFKTAPPEELRARVIKKATRRQPATGATKEGDVVDTPRKSVFSGFSGFGKPATASATAGNAAGSPFAFLSKLPAVTAPATDADCFAKPSSSTDVKRTPPAKMFSLDANFRNDFKTNNANAGTASSTATTTTTTSTSIFGNTSASAGGNSTAKSPKTYVPMFKSSVVSVDQSATNSNLSRYSAEYPDEVGALNMAIVKFLQESVDKNQYCILTPVFDSYDKFLKKLQENSTAASATEKAAPAVGFSFGISSTTTNTTEKASSSLSAAPGGFSFLKPSTPISTTSSSDTASPSLIFDKKPNSTATTSGTTSTITTPLFSLGPVQTANVSPTKTEATSSTASGASIFSLGAKSDSNKDQLPKPSFFFGVNNSGAAAATSSPKTNGFIFGLKGTDDKPSTSGFTGFGKADTAAGETKSPASSGFSFASAASTFSFGNVKPPTAAEIQAAEKEEEEDSPPVVQFKQVVEDDAIFSKRCKVFVKKGADYTDRGVGTLYLKPVKDTKKTQLLVRADTNLGNILVNLILSEGLPCQRMGKNNVMMVCLPTPEEAKPLSMLLRVKTAEEADDLLQQIKKHTV</sequence>
<dbReference type="SUPFAM" id="SSF50729">
    <property type="entry name" value="PH domain-like"/>
    <property type="match status" value="1"/>
</dbReference>
<dbReference type="eggNOG" id="KOG2724">
    <property type="taxonomic scope" value="Eukaryota"/>
</dbReference>
<keyword evidence="5" id="KW-0811">Translocation</keyword>
<evidence type="ECO:0000256" key="2">
    <source>
        <dbReference type="ARBA" id="ARBA00022448"/>
    </source>
</evidence>
<dbReference type="GO" id="GO:0005704">
    <property type="term" value="C:polytene chromosome band"/>
    <property type="evidence" value="ECO:0007669"/>
    <property type="project" value="EnsemblMetazoa"/>
</dbReference>
<dbReference type="PhylomeDB" id="B4J844"/>
<dbReference type="OrthoDB" id="10062131at2759"/>
<dbReference type="GO" id="GO:0005643">
    <property type="term" value="C:nuclear pore"/>
    <property type="evidence" value="ECO:0007669"/>
    <property type="project" value="UniProtKB-SubCell"/>
</dbReference>
<evidence type="ECO:0000256" key="6">
    <source>
        <dbReference type="ARBA" id="ARBA00023132"/>
    </source>
</evidence>
<dbReference type="GO" id="GO:0031490">
    <property type="term" value="F:chromatin DNA binding"/>
    <property type="evidence" value="ECO:0007669"/>
    <property type="project" value="EnsemblMetazoa"/>
</dbReference>
<name>B4J844_DROGR</name>
<dbReference type="SMART" id="SM00160">
    <property type="entry name" value="RanBD"/>
    <property type="match status" value="1"/>
</dbReference>
<dbReference type="GO" id="GO:0045944">
    <property type="term" value="P:positive regulation of transcription by RNA polymerase II"/>
    <property type="evidence" value="ECO:0007669"/>
    <property type="project" value="EnsemblMetazoa"/>
</dbReference>
<keyword evidence="6" id="KW-0906">Nuclear pore complex</keyword>
<reference evidence="10 11" key="1">
    <citation type="journal article" date="2007" name="Nature">
        <title>Evolution of genes and genomes on the Drosophila phylogeny.</title>
        <authorList>
            <consortium name="Drosophila 12 Genomes Consortium"/>
            <person name="Clark A.G."/>
            <person name="Eisen M.B."/>
            <person name="Smith D.R."/>
            <person name="Bergman C.M."/>
            <person name="Oliver B."/>
            <person name="Markow T.A."/>
            <person name="Kaufman T.C."/>
            <person name="Kellis M."/>
            <person name="Gelbart W."/>
            <person name="Iyer V.N."/>
            <person name="Pollard D.A."/>
            <person name="Sackton T.B."/>
            <person name="Larracuente A.M."/>
            <person name="Singh N.D."/>
            <person name="Abad J.P."/>
            <person name="Abt D.N."/>
            <person name="Adryan B."/>
            <person name="Aguade M."/>
            <person name="Akashi H."/>
            <person name="Anderson W.W."/>
            <person name="Aquadro C.F."/>
            <person name="Ardell D.H."/>
            <person name="Arguello R."/>
            <person name="Artieri C.G."/>
            <person name="Barbash D.A."/>
            <person name="Barker D."/>
            <person name="Barsanti P."/>
            <person name="Batterham P."/>
            <person name="Batzoglou S."/>
            <person name="Begun D."/>
            <person name="Bhutkar A."/>
            <person name="Blanco E."/>
            <person name="Bosak S.A."/>
            <person name="Bradley R.K."/>
            <person name="Brand A.D."/>
            <person name="Brent M.R."/>
            <person name="Brooks A.N."/>
            <person name="Brown R.H."/>
            <person name="Butlin R.K."/>
            <person name="Caggese C."/>
            <person name="Calvi B.R."/>
            <person name="Bernardo de Carvalho A."/>
            <person name="Caspi A."/>
            <person name="Castrezana S."/>
            <person name="Celniker S.E."/>
            <person name="Chang J.L."/>
            <person name="Chapple C."/>
            <person name="Chatterji S."/>
            <person name="Chinwalla A."/>
            <person name="Civetta A."/>
            <person name="Clifton S.W."/>
            <person name="Comeron J.M."/>
            <person name="Costello J.C."/>
            <person name="Coyne J.A."/>
            <person name="Daub J."/>
            <person name="David R.G."/>
            <person name="Delcher A.L."/>
            <person name="Delehaunty K."/>
            <person name="Do C.B."/>
            <person name="Ebling H."/>
            <person name="Edwards K."/>
            <person name="Eickbush T."/>
            <person name="Evans J.D."/>
            <person name="Filipski A."/>
            <person name="Findeiss S."/>
            <person name="Freyhult E."/>
            <person name="Fulton L."/>
            <person name="Fulton R."/>
            <person name="Garcia A.C."/>
            <person name="Gardiner A."/>
            <person name="Garfield D.A."/>
            <person name="Garvin B.E."/>
            <person name="Gibson G."/>
            <person name="Gilbert D."/>
            <person name="Gnerre S."/>
            <person name="Godfrey J."/>
            <person name="Good R."/>
            <person name="Gotea V."/>
            <person name="Gravely B."/>
            <person name="Greenberg A.J."/>
            <person name="Griffiths-Jones S."/>
            <person name="Gross S."/>
            <person name="Guigo R."/>
            <person name="Gustafson E.A."/>
            <person name="Haerty W."/>
            <person name="Hahn M.W."/>
            <person name="Halligan D.L."/>
            <person name="Halpern A.L."/>
            <person name="Halter G.M."/>
            <person name="Han M.V."/>
            <person name="Heger A."/>
            <person name="Hillier L."/>
            <person name="Hinrichs A.S."/>
            <person name="Holmes I."/>
            <person name="Hoskins R.A."/>
            <person name="Hubisz M.J."/>
            <person name="Hultmark D."/>
            <person name="Huntley M.A."/>
            <person name="Jaffe D.B."/>
            <person name="Jagadeeshan S."/>
            <person name="Jeck W.R."/>
            <person name="Johnson J."/>
            <person name="Jones C.D."/>
            <person name="Jordan W.C."/>
            <person name="Karpen G.H."/>
            <person name="Kataoka E."/>
            <person name="Keightley P.D."/>
            <person name="Kheradpour P."/>
            <person name="Kirkness E.F."/>
            <person name="Koerich L.B."/>
            <person name="Kristiansen K."/>
            <person name="Kudrna D."/>
            <person name="Kulathinal R.J."/>
            <person name="Kumar S."/>
            <person name="Kwok R."/>
            <person name="Lander E."/>
            <person name="Langley C.H."/>
            <person name="Lapoint R."/>
            <person name="Lazzaro B.P."/>
            <person name="Lee S.J."/>
            <person name="Levesque L."/>
            <person name="Li R."/>
            <person name="Lin C.F."/>
            <person name="Lin M.F."/>
            <person name="Lindblad-Toh K."/>
            <person name="Llopart A."/>
            <person name="Long M."/>
            <person name="Low L."/>
            <person name="Lozovsky E."/>
            <person name="Lu J."/>
            <person name="Luo M."/>
            <person name="Machado C.A."/>
            <person name="Makalowski W."/>
            <person name="Marzo M."/>
            <person name="Matsuda M."/>
            <person name="Matzkin L."/>
            <person name="McAllister B."/>
            <person name="McBride C.S."/>
            <person name="McKernan B."/>
            <person name="McKernan K."/>
            <person name="Mendez-Lago M."/>
            <person name="Minx P."/>
            <person name="Mollenhauer M.U."/>
            <person name="Montooth K."/>
            <person name="Mount S.M."/>
            <person name="Mu X."/>
            <person name="Myers E."/>
            <person name="Negre B."/>
            <person name="Newfeld S."/>
            <person name="Nielsen R."/>
            <person name="Noor M.A."/>
            <person name="O'Grady P."/>
            <person name="Pachter L."/>
            <person name="Papaceit M."/>
            <person name="Parisi M.J."/>
            <person name="Parisi M."/>
            <person name="Parts L."/>
            <person name="Pedersen J.S."/>
            <person name="Pesole G."/>
            <person name="Phillippy A.M."/>
            <person name="Ponting C.P."/>
            <person name="Pop M."/>
            <person name="Porcelli D."/>
            <person name="Powell J.R."/>
            <person name="Prohaska S."/>
            <person name="Pruitt K."/>
            <person name="Puig M."/>
            <person name="Quesneville H."/>
            <person name="Ram K.R."/>
            <person name="Rand D."/>
            <person name="Rasmussen M.D."/>
            <person name="Reed L.K."/>
            <person name="Reenan R."/>
            <person name="Reily A."/>
            <person name="Remington K.A."/>
            <person name="Rieger T.T."/>
            <person name="Ritchie M.G."/>
            <person name="Robin C."/>
            <person name="Rogers Y.H."/>
            <person name="Rohde C."/>
            <person name="Rozas J."/>
            <person name="Rubenfield M.J."/>
            <person name="Ruiz A."/>
            <person name="Russo S."/>
            <person name="Salzberg S.L."/>
            <person name="Sanchez-Gracia A."/>
            <person name="Saranga D.J."/>
            <person name="Sato H."/>
            <person name="Schaeffer S.W."/>
            <person name="Schatz M.C."/>
            <person name="Schlenke T."/>
            <person name="Schwartz R."/>
            <person name="Segarra C."/>
            <person name="Singh R.S."/>
            <person name="Sirot L."/>
            <person name="Sirota M."/>
            <person name="Sisneros N.B."/>
            <person name="Smith C.D."/>
            <person name="Smith T.F."/>
            <person name="Spieth J."/>
            <person name="Stage D.E."/>
            <person name="Stark A."/>
            <person name="Stephan W."/>
            <person name="Strausberg R.L."/>
            <person name="Strempel S."/>
            <person name="Sturgill D."/>
            <person name="Sutton G."/>
            <person name="Sutton G.G."/>
            <person name="Tao W."/>
            <person name="Teichmann S."/>
            <person name="Tobari Y.N."/>
            <person name="Tomimura Y."/>
            <person name="Tsolas J.M."/>
            <person name="Valente V.L."/>
            <person name="Venter E."/>
            <person name="Venter J.C."/>
            <person name="Vicario S."/>
            <person name="Vieira F.G."/>
            <person name="Vilella A.J."/>
            <person name="Villasante A."/>
            <person name="Walenz B."/>
            <person name="Wang J."/>
            <person name="Wasserman M."/>
            <person name="Watts T."/>
            <person name="Wilson D."/>
            <person name="Wilson R.K."/>
            <person name="Wing R.A."/>
            <person name="Wolfner M.F."/>
            <person name="Wong A."/>
            <person name="Wong G.K."/>
            <person name="Wu C.I."/>
            <person name="Wu G."/>
            <person name="Yamamoto D."/>
            <person name="Yang H.P."/>
            <person name="Yang S.P."/>
            <person name="Yorke J.A."/>
            <person name="Yoshida K."/>
            <person name="Zdobnov E."/>
            <person name="Zhang P."/>
            <person name="Zhang Y."/>
            <person name="Zimin A.V."/>
            <person name="Baldwin J."/>
            <person name="Abdouelleil A."/>
            <person name="Abdulkadir J."/>
            <person name="Abebe A."/>
            <person name="Abera B."/>
            <person name="Abreu J."/>
            <person name="Acer S.C."/>
            <person name="Aftuck L."/>
            <person name="Alexander A."/>
            <person name="An P."/>
            <person name="Anderson E."/>
            <person name="Anderson S."/>
            <person name="Arachi H."/>
            <person name="Azer M."/>
            <person name="Bachantsang P."/>
            <person name="Barry A."/>
            <person name="Bayul T."/>
            <person name="Berlin A."/>
            <person name="Bessette D."/>
            <person name="Bloom T."/>
            <person name="Blye J."/>
            <person name="Boguslavskiy L."/>
            <person name="Bonnet C."/>
            <person name="Boukhgalter B."/>
            <person name="Bourzgui I."/>
            <person name="Brown A."/>
            <person name="Cahill P."/>
            <person name="Channer S."/>
            <person name="Cheshatsang Y."/>
            <person name="Chuda L."/>
            <person name="Citroen M."/>
            <person name="Collymore A."/>
            <person name="Cooke P."/>
            <person name="Costello M."/>
            <person name="D'Aco K."/>
            <person name="Daza R."/>
            <person name="De Haan G."/>
            <person name="DeGray S."/>
            <person name="DeMaso C."/>
            <person name="Dhargay N."/>
            <person name="Dooley K."/>
            <person name="Dooley E."/>
            <person name="Doricent M."/>
            <person name="Dorje P."/>
            <person name="Dorjee K."/>
            <person name="Dupes A."/>
            <person name="Elong R."/>
            <person name="Falk J."/>
            <person name="Farina A."/>
            <person name="Faro S."/>
            <person name="Ferguson D."/>
            <person name="Fisher S."/>
            <person name="Foley C.D."/>
            <person name="Franke A."/>
            <person name="Friedrich D."/>
            <person name="Gadbois L."/>
            <person name="Gearin G."/>
            <person name="Gearin C.R."/>
            <person name="Giannoukos G."/>
            <person name="Goode T."/>
            <person name="Graham J."/>
            <person name="Grandbois E."/>
            <person name="Grewal S."/>
            <person name="Gyaltsen K."/>
            <person name="Hafez N."/>
            <person name="Hagos B."/>
            <person name="Hall J."/>
            <person name="Henson C."/>
            <person name="Hollinger A."/>
            <person name="Honan T."/>
            <person name="Huard M.D."/>
            <person name="Hughes L."/>
            <person name="Hurhula B."/>
            <person name="Husby M.E."/>
            <person name="Kamat A."/>
            <person name="Kanga B."/>
            <person name="Kashin S."/>
            <person name="Khazanovich D."/>
            <person name="Kisner P."/>
            <person name="Lance K."/>
            <person name="Lara M."/>
            <person name="Lee W."/>
            <person name="Lennon N."/>
            <person name="Letendre F."/>
            <person name="LeVine R."/>
            <person name="Lipovsky A."/>
            <person name="Liu X."/>
            <person name="Liu J."/>
            <person name="Liu S."/>
            <person name="Lokyitsang T."/>
            <person name="Lokyitsang Y."/>
            <person name="Lubonja R."/>
            <person name="Lui A."/>
            <person name="MacDonald P."/>
            <person name="Magnisalis V."/>
            <person name="Maru K."/>
            <person name="Matthews C."/>
            <person name="McCusker W."/>
            <person name="McDonough S."/>
            <person name="Mehta T."/>
            <person name="Meldrim J."/>
            <person name="Meneus L."/>
            <person name="Mihai O."/>
            <person name="Mihalev A."/>
            <person name="Mihova T."/>
            <person name="Mittelman R."/>
            <person name="Mlenga V."/>
            <person name="Montmayeur A."/>
            <person name="Mulrain L."/>
            <person name="Navidi A."/>
            <person name="Naylor J."/>
            <person name="Negash T."/>
            <person name="Nguyen T."/>
            <person name="Nguyen N."/>
            <person name="Nicol R."/>
            <person name="Norbu C."/>
            <person name="Norbu N."/>
            <person name="Novod N."/>
            <person name="O'Neill B."/>
            <person name="Osman S."/>
            <person name="Markiewicz E."/>
            <person name="Oyono O.L."/>
            <person name="Patti C."/>
            <person name="Phunkhang P."/>
            <person name="Pierre F."/>
            <person name="Priest M."/>
            <person name="Raghuraman S."/>
            <person name="Rege F."/>
            <person name="Reyes R."/>
            <person name="Rise C."/>
            <person name="Rogov P."/>
            <person name="Ross K."/>
            <person name="Ryan E."/>
            <person name="Settipalli S."/>
            <person name="Shea T."/>
            <person name="Sherpa N."/>
            <person name="Shi L."/>
            <person name="Shih D."/>
            <person name="Sparrow T."/>
            <person name="Spaulding J."/>
            <person name="Stalker J."/>
            <person name="Stange-Thomann N."/>
            <person name="Stavropoulos S."/>
            <person name="Stone C."/>
            <person name="Strader C."/>
            <person name="Tesfaye S."/>
            <person name="Thomson T."/>
            <person name="Thoulutsang Y."/>
            <person name="Thoulutsang D."/>
            <person name="Topham K."/>
            <person name="Topping I."/>
            <person name="Tsamla T."/>
            <person name="Vassiliev H."/>
            <person name="Vo A."/>
            <person name="Wangchuk T."/>
            <person name="Wangdi T."/>
            <person name="Weiand M."/>
            <person name="Wilkinson J."/>
            <person name="Wilson A."/>
            <person name="Yadav S."/>
            <person name="Young G."/>
            <person name="Yu Q."/>
            <person name="Zembek L."/>
            <person name="Zhong D."/>
            <person name="Zimmer A."/>
            <person name="Zwirko Z."/>
            <person name="Jaffe D.B."/>
            <person name="Alvarez P."/>
            <person name="Brockman W."/>
            <person name="Butler J."/>
            <person name="Chin C."/>
            <person name="Gnerre S."/>
            <person name="Grabherr M."/>
            <person name="Kleber M."/>
            <person name="Mauceli E."/>
            <person name="MacCallum I."/>
        </authorList>
    </citation>
    <scope>NUCLEOTIDE SEQUENCE [LARGE SCALE GENOMIC DNA]</scope>
    <source>
        <strain evidence="11">Tucson 15287-2541.00</strain>
    </source>
</reference>
<evidence type="ECO:0000256" key="1">
    <source>
        <dbReference type="ARBA" id="ARBA00004567"/>
    </source>
</evidence>